<evidence type="ECO:0000256" key="6">
    <source>
        <dbReference type="ARBA" id="ARBA00022989"/>
    </source>
</evidence>
<dbReference type="InterPro" id="IPR036739">
    <property type="entry name" value="SLC41_membr_dom_sf"/>
</dbReference>
<dbReference type="Gene3D" id="1.10.357.20">
    <property type="entry name" value="SLC41 divalent cation transporters, integral membrane domain"/>
    <property type="match status" value="1"/>
</dbReference>
<dbReference type="InterPro" id="IPR006667">
    <property type="entry name" value="SLC41_membr_dom"/>
</dbReference>
<dbReference type="SMART" id="SM00924">
    <property type="entry name" value="MgtE_N"/>
    <property type="match status" value="1"/>
</dbReference>
<dbReference type="Proteomes" id="UP000317648">
    <property type="component" value="Chromosome"/>
</dbReference>
<keyword evidence="7 9" id="KW-0472">Membrane</keyword>
<dbReference type="Pfam" id="PF03448">
    <property type="entry name" value="MgtE_N"/>
    <property type="match status" value="1"/>
</dbReference>
<protein>
    <recommendedName>
        <fullName evidence="9">Magnesium transporter MgtE</fullName>
    </recommendedName>
</protein>
<dbReference type="PANTHER" id="PTHR43773:SF1">
    <property type="entry name" value="MAGNESIUM TRANSPORTER MGTE"/>
    <property type="match status" value="1"/>
</dbReference>
<keyword evidence="8" id="KW-0129">CBS domain</keyword>
<gene>
    <name evidence="11" type="ORF">Pla8534_16810</name>
</gene>
<keyword evidence="9" id="KW-0479">Metal-binding</keyword>
<dbReference type="KEGG" id="lcre:Pla8534_16810"/>
<dbReference type="PROSITE" id="PS51371">
    <property type="entry name" value="CBS"/>
    <property type="match status" value="2"/>
</dbReference>
<evidence type="ECO:0000256" key="8">
    <source>
        <dbReference type="PROSITE-ProRule" id="PRU00703"/>
    </source>
</evidence>
<comment type="similarity">
    <text evidence="2 9">Belongs to the SLC41A transporter family.</text>
</comment>
<dbReference type="InterPro" id="IPR006668">
    <property type="entry name" value="Mg_transptr_MgtE_intracell_dom"/>
</dbReference>
<reference evidence="11 12" key="1">
    <citation type="submission" date="2019-02" db="EMBL/GenBank/DDBJ databases">
        <title>Deep-cultivation of Planctomycetes and their phenomic and genomic characterization uncovers novel biology.</title>
        <authorList>
            <person name="Wiegand S."/>
            <person name="Jogler M."/>
            <person name="Boedeker C."/>
            <person name="Pinto D."/>
            <person name="Vollmers J."/>
            <person name="Rivas-Marin E."/>
            <person name="Kohn T."/>
            <person name="Peeters S.H."/>
            <person name="Heuer A."/>
            <person name="Rast P."/>
            <person name="Oberbeckmann S."/>
            <person name="Bunk B."/>
            <person name="Jeske O."/>
            <person name="Meyerdierks A."/>
            <person name="Storesund J.E."/>
            <person name="Kallscheuer N."/>
            <person name="Luecker S."/>
            <person name="Lage O.M."/>
            <person name="Pohl T."/>
            <person name="Merkel B.J."/>
            <person name="Hornburger P."/>
            <person name="Mueller R.-W."/>
            <person name="Bruemmer F."/>
            <person name="Labrenz M."/>
            <person name="Spormann A.M."/>
            <person name="Op den Camp H."/>
            <person name="Overmann J."/>
            <person name="Amann R."/>
            <person name="Jetten M.S.M."/>
            <person name="Mascher T."/>
            <person name="Medema M.H."/>
            <person name="Devos D.P."/>
            <person name="Kaster A.-K."/>
            <person name="Ovreas L."/>
            <person name="Rohde M."/>
            <person name="Galperin M.Y."/>
            <person name="Jogler C."/>
        </authorList>
    </citation>
    <scope>NUCLEOTIDE SEQUENCE [LARGE SCALE GENOMIC DNA]</scope>
    <source>
        <strain evidence="11 12">Pla85_3_4</strain>
    </source>
</reference>
<keyword evidence="4 9" id="KW-0812">Transmembrane</keyword>
<feature type="transmembrane region" description="Helical" evidence="9">
    <location>
        <begin position="389"/>
        <end position="413"/>
    </location>
</feature>
<evidence type="ECO:0000256" key="1">
    <source>
        <dbReference type="ARBA" id="ARBA00004141"/>
    </source>
</evidence>
<keyword evidence="12" id="KW-1185">Reference proteome</keyword>
<dbReference type="Gene3D" id="3.10.580.10">
    <property type="entry name" value="CBS-domain"/>
    <property type="match status" value="1"/>
</dbReference>
<dbReference type="OrthoDB" id="9790355at2"/>
<keyword evidence="5 9" id="KW-0460">Magnesium</keyword>
<comment type="caution">
    <text evidence="9">Lacks conserved residue(s) required for the propagation of feature annotation.</text>
</comment>
<comment type="function">
    <text evidence="9">Acts as a magnesium transporter.</text>
</comment>
<feature type="domain" description="CBS" evidence="10">
    <location>
        <begin position="136"/>
        <end position="197"/>
    </location>
</feature>
<dbReference type="Pfam" id="PF01769">
    <property type="entry name" value="MgtE"/>
    <property type="match status" value="1"/>
</dbReference>
<comment type="subcellular location">
    <subcellularLocation>
        <location evidence="9">Cell membrane</location>
        <topology evidence="9">Multi-pass membrane protein</topology>
    </subcellularLocation>
    <subcellularLocation>
        <location evidence="1">Membrane</location>
        <topology evidence="1">Multi-pass membrane protein</topology>
    </subcellularLocation>
</comment>
<dbReference type="SUPFAM" id="SSF161093">
    <property type="entry name" value="MgtE membrane domain-like"/>
    <property type="match status" value="1"/>
</dbReference>
<evidence type="ECO:0000313" key="11">
    <source>
        <dbReference type="EMBL" id="QDU93896.1"/>
    </source>
</evidence>
<feature type="transmembrane region" description="Helical" evidence="9">
    <location>
        <begin position="425"/>
        <end position="445"/>
    </location>
</feature>
<dbReference type="AlphaFoldDB" id="A0A518DPX4"/>
<accession>A0A518DPX4</accession>
<dbReference type="SUPFAM" id="SSF158791">
    <property type="entry name" value="MgtE N-terminal domain-like"/>
    <property type="match status" value="1"/>
</dbReference>
<dbReference type="SMART" id="SM00116">
    <property type="entry name" value="CBS"/>
    <property type="match status" value="2"/>
</dbReference>
<dbReference type="NCBIfam" id="TIGR00400">
    <property type="entry name" value="mgtE"/>
    <property type="match status" value="1"/>
</dbReference>
<feature type="transmembrane region" description="Helical" evidence="9">
    <location>
        <begin position="286"/>
        <end position="303"/>
    </location>
</feature>
<dbReference type="Pfam" id="PF00571">
    <property type="entry name" value="CBS"/>
    <property type="match status" value="2"/>
</dbReference>
<dbReference type="SUPFAM" id="SSF54631">
    <property type="entry name" value="CBS-domain pair"/>
    <property type="match status" value="1"/>
</dbReference>
<proteinExistence type="inferred from homology"/>
<dbReference type="InterPro" id="IPR046342">
    <property type="entry name" value="CBS_dom_sf"/>
</dbReference>
<feature type="domain" description="CBS" evidence="10">
    <location>
        <begin position="202"/>
        <end position="258"/>
    </location>
</feature>
<evidence type="ECO:0000256" key="4">
    <source>
        <dbReference type="ARBA" id="ARBA00022692"/>
    </source>
</evidence>
<evidence type="ECO:0000259" key="10">
    <source>
        <dbReference type="PROSITE" id="PS51371"/>
    </source>
</evidence>
<name>A0A518DPX4_9BACT</name>
<keyword evidence="3 9" id="KW-0813">Transport</keyword>
<dbReference type="InterPro" id="IPR038076">
    <property type="entry name" value="MgtE_N_sf"/>
</dbReference>
<dbReference type="PANTHER" id="PTHR43773">
    <property type="entry name" value="MAGNESIUM TRANSPORTER MGTE"/>
    <property type="match status" value="1"/>
</dbReference>
<keyword evidence="9" id="KW-1003">Cell membrane</keyword>
<evidence type="ECO:0000256" key="5">
    <source>
        <dbReference type="ARBA" id="ARBA00022842"/>
    </source>
</evidence>
<dbReference type="Gene3D" id="1.25.60.10">
    <property type="entry name" value="MgtE N-terminal domain-like"/>
    <property type="match status" value="1"/>
</dbReference>
<evidence type="ECO:0000256" key="7">
    <source>
        <dbReference type="ARBA" id="ARBA00023136"/>
    </source>
</evidence>
<dbReference type="GO" id="GO:0015095">
    <property type="term" value="F:magnesium ion transmembrane transporter activity"/>
    <property type="evidence" value="ECO:0007669"/>
    <property type="project" value="UniProtKB-UniRule"/>
</dbReference>
<evidence type="ECO:0000313" key="12">
    <source>
        <dbReference type="Proteomes" id="UP000317648"/>
    </source>
</evidence>
<sequence>MVNPLFLPELREMLATQNEVELKAFCETLHPARTADFMEGLSADEAWQVLQHGTDDERVEIFAYFPHEFQVEILETQPRDQIARLIAEISPDDRVDMLSGVEEEIVNELLVLLPAADRRDIMRLSSYPEGVAGAIMTTDLAKLGENLTVREAFEALSHSAGDLETIYYLYIVDDAGHLRGVVSTRQLVSSMRKQNTRLADIMDTEITTVHVLEDQEEVARQVARLDLLAIPVLDDERRIVGIITHDDVMDVVREEATEDAHRIAAVDPLERGYLQTNLWTMSWKRGIWLTILFVGALATASALQSYEGPLDRWTWLVLFLPLVISCGGNTGNQSATLIITALSTGDVKLRDWAQIMRRELAIGIVLGGFLSVIGYMVACTMAPSLMEAFVLPLTVLLVVISGAVLGSALPMVFHRIGWDPALMSNPFVAGLIDILGILIYMNVAMQLLPLVEKTLPIVEKAIP</sequence>
<dbReference type="CDD" id="cd04606">
    <property type="entry name" value="CBS_pair_Mg_transporter"/>
    <property type="match status" value="1"/>
</dbReference>
<dbReference type="RefSeq" id="WP_145051378.1">
    <property type="nucleotide sequence ID" value="NZ_CP036433.1"/>
</dbReference>
<keyword evidence="6 9" id="KW-1133">Transmembrane helix</keyword>
<dbReference type="EMBL" id="CP036433">
    <property type="protein sequence ID" value="QDU93896.1"/>
    <property type="molecule type" value="Genomic_DNA"/>
</dbReference>
<evidence type="ECO:0000256" key="9">
    <source>
        <dbReference type="RuleBase" id="RU362011"/>
    </source>
</evidence>
<organism evidence="11 12">
    <name type="scientific">Lignipirellula cremea</name>
    <dbReference type="NCBI Taxonomy" id="2528010"/>
    <lineage>
        <taxon>Bacteria</taxon>
        <taxon>Pseudomonadati</taxon>
        <taxon>Planctomycetota</taxon>
        <taxon>Planctomycetia</taxon>
        <taxon>Pirellulales</taxon>
        <taxon>Pirellulaceae</taxon>
        <taxon>Lignipirellula</taxon>
    </lineage>
</organism>
<evidence type="ECO:0000256" key="3">
    <source>
        <dbReference type="ARBA" id="ARBA00022448"/>
    </source>
</evidence>
<dbReference type="InterPro" id="IPR006669">
    <property type="entry name" value="MgtE_transporter"/>
</dbReference>
<evidence type="ECO:0000256" key="2">
    <source>
        <dbReference type="ARBA" id="ARBA00009749"/>
    </source>
</evidence>
<dbReference type="GO" id="GO:0046872">
    <property type="term" value="F:metal ion binding"/>
    <property type="evidence" value="ECO:0007669"/>
    <property type="project" value="UniProtKB-KW"/>
</dbReference>
<feature type="transmembrane region" description="Helical" evidence="9">
    <location>
        <begin position="360"/>
        <end position="383"/>
    </location>
</feature>
<comment type="subunit">
    <text evidence="9">Homodimer.</text>
</comment>
<dbReference type="GO" id="GO:0005886">
    <property type="term" value="C:plasma membrane"/>
    <property type="evidence" value="ECO:0007669"/>
    <property type="project" value="UniProtKB-SubCell"/>
</dbReference>
<dbReference type="InterPro" id="IPR000644">
    <property type="entry name" value="CBS_dom"/>
</dbReference>